<accession>A0ABV6JR23</accession>
<dbReference type="SUPFAM" id="SSF53955">
    <property type="entry name" value="Lysozyme-like"/>
    <property type="match status" value="1"/>
</dbReference>
<name>A0ABV6JR23_9PROT</name>
<dbReference type="EMBL" id="JBHLUN010000005">
    <property type="protein sequence ID" value="MFC0407915.1"/>
    <property type="molecule type" value="Genomic_DNA"/>
</dbReference>
<dbReference type="InterPro" id="IPR023346">
    <property type="entry name" value="Lysozyme-like_dom_sf"/>
</dbReference>
<evidence type="ECO:0000256" key="1">
    <source>
        <dbReference type="SAM" id="MobiDB-lite"/>
    </source>
</evidence>
<sequence length="695" mass="71780">MAGGYSITISAVDGVTKTLDGINRKMAAFAAPMQKLGGSLSRFADTSGLTRTAKAFGDLGFAAGNAFRSISQIVAPLGIISGAASLAGMYRLVSAWGEMGSKLGFASQRIGISTEALSRYRGAAQLAGVSSETLTNGLQTLGQNIFDAIGGRNADAVVMFNTLGIAFKDAAGNARSVNDVLPEVADKIAGVRDPFVQARIATSLFGGAAEELLPFLRRGSAGIREYTELAARYGVTNDQAVRAANDMREAQARLTLAVTGLGNSVSEKLSPVIAPLLAQLADWIGKNREWIATGIGEAVQHFAEYLQAVNWEQVGSGLKQFWESANGIATAVGGWQRALEMVFGLMVARFALTVITPFVSLLATIGRVTAALVTMGTTATAARTAAEAAAAAGAGGAASRSLLGGVGAAGVAGGALAAGIWGQDWMASLFGVDKGQLADHQDRLSQAGPAQIFGWIRSALNYGRGSTTESADTSLSPAARGLLDTIAGTESPGYNVLYGGRRFDDYSAHPNVPNVITSGPHVGETSTAAGRYQFLKGTWDEASKALGLTDFSPASQDRAAWWLAQRDYSKRTGRDLNADLNSSDPAVRAGIGPALRGTWTSLPGGIEAGTNQDRFLRELAENTGRETTRGPAVASGAPAQLAANSNAPAAGSMTVRVEVDHTNAPAGVTARAQASGRGVDTEEPLVRRNGLVGGP</sequence>
<reference evidence="2 3" key="1">
    <citation type="submission" date="2024-09" db="EMBL/GenBank/DDBJ databases">
        <authorList>
            <person name="Sun Q."/>
            <person name="Mori K."/>
        </authorList>
    </citation>
    <scope>NUCLEOTIDE SEQUENCE [LARGE SCALE GENOMIC DNA]</scope>
    <source>
        <strain evidence="2 3">TBRC 5777</strain>
    </source>
</reference>
<feature type="region of interest" description="Disordered" evidence="1">
    <location>
        <begin position="670"/>
        <end position="695"/>
    </location>
</feature>
<keyword evidence="3" id="KW-1185">Reference proteome</keyword>
<dbReference type="RefSeq" id="WP_377043646.1">
    <property type="nucleotide sequence ID" value="NZ_JBHLUN010000005.1"/>
</dbReference>
<proteinExistence type="predicted"/>
<protein>
    <recommendedName>
        <fullName evidence="4">Lysozyme</fullName>
    </recommendedName>
</protein>
<evidence type="ECO:0000313" key="3">
    <source>
        <dbReference type="Proteomes" id="UP001589865"/>
    </source>
</evidence>
<evidence type="ECO:0008006" key="4">
    <source>
        <dbReference type="Google" id="ProtNLM"/>
    </source>
</evidence>
<dbReference type="Proteomes" id="UP001589865">
    <property type="component" value="Unassembled WGS sequence"/>
</dbReference>
<gene>
    <name evidence="2" type="ORF">ACFFGY_06610</name>
</gene>
<dbReference type="Gene3D" id="1.10.530.10">
    <property type="match status" value="1"/>
</dbReference>
<organism evidence="2 3">
    <name type="scientific">Roseomonas elaeocarpi</name>
    <dbReference type="NCBI Taxonomy" id="907779"/>
    <lineage>
        <taxon>Bacteria</taxon>
        <taxon>Pseudomonadati</taxon>
        <taxon>Pseudomonadota</taxon>
        <taxon>Alphaproteobacteria</taxon>
        <taxon>Acetobacterales</taxon>
        <taxon>Roseomonadaceae</taxon>
        <taxon>Roseomonas</taxon>
    </lineage>
</organism>
<comment type="caution">
    <text evidence="2">The sequence shown here is derived from an EMBL/GenBank/DDBJ whole genome shotgun (WGS) entry which is preliminary data.</text>
</comment>
<evidence type="ECO:0000313" key="2">
    <source>
        <dbReference type="EMBL" id="MFC0407915.1"/>
    </source>
</evidence>